<dbReference type="PANTHER" id="PTHR39624:SF2">
    <property type="entry name" value="OSMC-LIKE PROTEIN"/>
    <property type="match status" value="1"/>
</dbReference>
<evidence type="ECO:0000259" key="1">
    <source>
        <dbReference type="Pfam" id="PF06902"/>
    </source>
</evidence>
<sequence length="210" mass="23572">MAKKNEAVASNGLDDYFTQVITSKHVFYVDEPVSAGGKDKQPSPTDYLLGALASCTAITMRMYAQRKGWDVGKIKVHASRLSVMGNDGIRQKIKKEVVFEKELPKEQEDRLMEIGEKCPVSLMLKQNVEMTLEKVDKLDEGIVKEYTKEGTTVVWKPNLCIHSEKCWRGLYSVFNPKKHPWVNMDGAPVDKIVEQVGKCPSGALSIKKEP</sequence>
<dbReference type="Pfam" id="PF06902">
    <property type="entry name" value="Fer4_19"/>
    <property type="match status" value="1"/>
</dbReference>
<dbReference type="Proteomes" id="UP000653730">
    <property type="component" value="Unassembled WGS sequence"/>
</dbReference>
<dbReference type="InterPro" id="IPR003718">
    <property type="entry name" value="OsmC/Ohr_fam"/>
</dbReference>
<dbReference type="PANTHER" id="PTHR39624">
    <property type="entry name" value="PROTEIN INVOLVED IN RIMO-MEDIATED BETA-METHYLTHIOLATION OF RIBOSOMAL PROTEIN S12 YCAO"/>
    <property type="match status" value="1"/>
</dbReference>
<evidence type="ECO:0000313" key="3">
    <source>
        <dbReference type="Proteomes" id="UP000653730"/>
    </source>
</evidence>
<gene>
    <name evidence="2" type="ORF">IBL28_05895</name>
</gene>
<dbReference type="InterPro" id="IPR036102">
    <property type="entry name" value="OsmC/Ohrsf"/>
</dbReference>
<dbReference type="InterPro" id="IPR010693">
    <property type="entry name" value="Divergent_4Fe-4S_mono-cluster"/>
</dbReference>
<accession>A0A926Q154</accession>
<proteinExistence type="predicted"/>
<comment type="caution">
    <text evidence="2">The sequence shown here is derived from an EMBL/GenBank/DDBJ whole genome shotgun (WGS) entry which is preliminary data.</text>
</comment>
<name>A0A926Q154_9FLAO</name>
<dbReference type="AlphaFoldDB" id="A0A926Q154"/>
<feature type="domain" description="Divergent 4Fe-4S mono-cluster" evidence="1">
    <location>
        <begin position="146"/>
        <end position="208"/>
    </location>
</feature>
<dbReference type="Gene3D" id="3.30.300.20">
    <property type="match status" value="1"/>
</dbReference>
<dbReference type="InterPro" id="IPR015946">
    <property type="entry name" value="KH_dom-like_a/b"/>
</dbReference>
<evidence type="ECO:0000313" key="2">
    <source>
        <dbReference type="EMBL" id="MBC9795487.1"/>
    </source>
</evidence>
<protein>
    <submittedName>
        <fullName evidence="2">(4Fe-4S)-binding protein</fullName>
    </submittedName>
</protein>
<dbReference type="RefSeq" id="WP_187964643.1">
    <property type="nucleotide sequence ID" value="NZ_JACVDC010000011.1"/>
</dbReference>
<reference evidence="2 3" key="1">
    <citation type="submission" date="2020-09" db="EMBL/GenBank/DDBJ databases">
        <title>Sinomicrobium weinanense sp. nov., a halophilic bacteria isolated from saline-alkali soil.</title>
        <authorList>
            <person name="Wu P."/>
            <person name="Ren H."/>
            <person name="Mei Y."/>
            <person name="Liang Y."/>
            <person name="Chen Z."/>
        </authorList>
    </citation>
    <scope>NUCLEOTIDE SEQUENCE [LARGE SCALE GENOMIC DNA]</scope>
    <source>
        <strain evidence="2 3">FJxs</strain>
    </source>
</reference>
<keyword evidence="3" id="KW-1185">Reference proteome</keyword>
<dbReference type="SUPFAM" id="SSF82784">
    <property type="entry name" value="OsmC-like"/>
    <property type="match status" value="1"/>
</dbReference>
<dbReference type="EMBL" id="JACVDC010000011">
    <property type="protein sequence ID" value="MBC9795487.1"/>
    <property type="molecule type" value="Genomic_DNA"/>
</dbReference>
<organism evidence="2 3">
    <name type="scientific">Sinomicrobium weinanense</name>
    <dbReference type="NCBI Taxonomy" id="2842200"/>
    <lineage>
        <taxon>Bacteria</taxon>
        <taxon>Pseudomonadati</taxon>
        <taxon>Bacteroidota</taxon>
        <taxon>Flavobacteriia</taxon>
        <taxon>Flavobacteriales</taxon>
        <taxon>Flavobacteriaceae</taxon>
        <taxon>Sinomicrobium</taxon>
    </lineage>
</organism>
<dbReference type="Pfam" id="PF02566">
    <property type="entry name" value="OsmC"/>
    <property type="match status" value="1"/>
</dbReference>